<accession>A0A2C5ZGN1</accession>
<keyword evidence="3" id="KW-1185">Reference proteome</keyword>
<comment type="caution">
    <text evidence="2">The sequence shown here is derived from an EMBL/GenBank/DDBJ whole genome shotgun (WGS) entry which is preliminary data.</text>
</comment>
<proteinExistence type="predicted"/>
<evidence type="ECO:0000256" key="1">
    <source>
        <dbReference type="SAM" id="SignalP"/>
    </source>
</evidence>
<feature type="signal peptide" evidence="1">
    <location>
        <begin position="1"/>
        <end position="16"/>
    </location>
</feature>
<keyword evidence="1" id="KW-0732">Signal</keyword>
<feature type="chain" id="PRO_5012699685" evidence="1">
    <location>
        <begin position="17"/>
        <end position="145"/>
    </location>
</feature>
<sequence>MICPLALLALTGAALAADQATTTVDAILLPGFNGSDIALSVISARPEATTYAIGKSETKCQLNKPRDNEAICTNHLKGGHSKATLGASATQTITDFRSHITPVLVTGGVEKLSQSSSQAASSAPSAALLCGLGALVAAIAIRMSW</sequence>
<name>A0A2C5ZGN1_9HYPO</name>
<gene>
    <name evidence="2" type="ORF">CDD80_2548</name>
</gene>
<dbReference type="AlphaFoldDB" id="A0A2C5ZGN1"/>
<evidence type="ECO:0000313" key="2">
    <source>
        <dbReference type="EMBL" id="PHH80177.1"/>
    </source>
</evidence>
<evidence type="ECO:0000313" key="3">
    <source>
        <dbReference type="Proteomes" id="UP000226431"/>
    </source>
</evidence>
<dbReference type="EMBL" id="NJES01000023">
    <property type="protein sequence ID" value="PHH80177.1"/>
    <property type="molecule type" value="Genomic_DNA"/>
</dbReference>
<protein>
    <submittedName>
        <fullName evidence="2">Uncharacterized protein</fullName>
    </submittedName>
</protein>
<reference evidence="2 3" key="1">
    <citation type="submission" date="2017-06" db="EMBL/GenBank/DDBJ databases">
        <title>Ant-infecting Ophiocordyceps genomes reveal a high diversity of potential behavioral manipulation genes and a possible major role for enterotoxins.</title>
        <authorList>
            <person name="De Bekker C."/>
            <person name="Evans H.C."/>
            <person name="Brachmann A."/>
            <person name="Hughes D.P."/>
        </authorList>
    </citation>
    <scope>NUCLEOTIDE SEQUENCE [LARGE SCALE GENOMIC DNA]</scope>
    <source>
        <strain evidence="2 3">Map16</strain>
    </source>
</reference>
<dbReference type="Proteomes" id="UP000226431">
    <property type="component" value="Unassembled WGS sequence"/>
</dbReference>
<dbReference type="OrthoDB" id="4991875at2759"/>
<organism evidence="2 3">
    <name type="scientific">Ophiocordyceps camponoti-rufipedis</name>
    <dbReference type="NCBI Taxonomy" id="2004952"/>
    <lineage>
        <taxon>Eukaryota</taxon>
        <taxon>Fungi</taxon>
        <taxon>Dikarya</taxon>
        <taxon>Ascomycota</taxon>
        <taxon>Pezizomycotina</taxon>
        <taxon>Sordariomycetes</taxon>
        <taxon>Hypocreomycetidae</taxon>
        <taxon>Hypocreales</taxon>
        <taxon>Ophiocordycipitaceae</taxon>
        <taxon>Ophiocordyceps</taxon>
    </lineage>
</organism>